<evidence type="ECO:0000256" key="8">
    <source>
        <dbReference type="ARBA" id="ARBA00023157"/>
    </source>
</evidence>
<feature type="region of interest" description="Disordered" evidence="10">
    <location>
        <begin position="132"/>
        <end position="164"/>
    </location>
</feature>
<dbReference type="InterPro" id="IPR016680">
    <property type="entry name" value="NDUFA8"/>
</dbReference>
<keyword evidence="6 9" id="KW-0249">Electron transport</keyword>
<evidence type="ECO:0000313" key="11">
    <source>
        <dbReference type="EMBL" id="NOV45982.1"/>
    </source>
</evidence>
<dbReference type="EMBL" id="GIIL01002256">
    <property type="protein sequence ID" value="NOV45982.1"/>
    <property type="molecule type" value="Transcribed_RNA"/>
</dbReference>
<dbReference type="PANTHER" id="PTHR13344:SF0">
    <property type="entry name" value="NADH DEHYDROGENASE [UBIQUINONE] 1 ALPHA SUBCOMPLEX SUBUNIT 8"/>
    <property type="match status" value="1"/>
</dbReference>
<proteinExistence type="inferred from homology"/>
<dbReference type="PANTHER" id="PTHR13344">
    <property type="entry name" value="NADH-UBIQUINONE OXIDOREDUCTASE"/>
    <property type="match status" value="1"/>
</dbReference>
<comment type="similarity">
    <text evidence="2 9">Belongs to the complex I NDUFA8 subunit family.</text>
</comment>
<keyword evidence="3 9" id="KW-0813">Transport</keyword>
<comment type="subcellular location">
    <subcellularLocation>
        <location evidence="9">Mitochondrion inner membrane</location>
    </subcellularLocation>
</comment>
<dbReference type="PIRSF" id="PIRSF017016">
    <property type="entry name" value="NDUA8"/>
    <property type="match status" value="1"/>
</dbReference>
<evidence type="ECO:0000256" key="7">
    <source>
        <dbReference type="ARBA" id="ARBA00023128"/>
    </source>
</evidence>
<evidence type="ECO:0000256" key="6">
    <source>
        <dbReference type="ARBA" id="ARBA00022982"/>
    </source>
</evidence>
<dbReference type="AlphaFoldDB" id="A0A6M2DI53"/>
<keyword evidence="5" id="KW-0677">Repeat</keyword>
<feature type="compositionally biased region" description="Basic and acidic residues" evidence="10">
    <location>
        <begin position="132"/>
        <end position="143"/>
    </location>
</feature>
<dbReference type="Gene3D" id="1.10.287.2900">
    <property type="match status" value="1"/>
</dbReference>
<keyword evidence="4 9" id="KW-0679">Respiratory chain</keyword>
<evidence type="ECO:0000256" key="1">
    <source>
        <dbReference type="ARBA" id="ARBA00003195"/>
    </source>
</evidence>
<reference evidence="11" key="1">
    <citation type="submission" date="2020-03" db="EMBL/GenBank/DDBJ databases">
        <title>Transcriptomic Profiling of the Digestive Tract of the Rat Flea, Xenopsylla cheopis, Following Blood Feeding and Infection with Yersinia pestis.</title>
        <authorList>
            <person name="Bland D.M."/>
            <person name="Martens C.A."/>
            <person name="Virtaneva K."/>
            <person name="Kanakabandi K."/>
            <person name="Long D."/>
            <person name="Rosenke R."/>
            <person name="Saturday G.A."/>
            <person name="Hoyt F.H."/>
            <person name="Bruno D.P."/>
            <person name="Ribeiro J.M.C."/>
            <person name="Hinnebusch J."/>
        </authorList>
    </citation>
    <scope>NUCLEOTIDE SEQUENCE</scope>
</reference>
<evidence type="ECO:0000256" key="2">
    <source>
        <dbReference type="ARBA" id="ARBA00010705"/>
    </source>
</evidence>
<evidence type="ECO:0000256" key="3">
    <source>
        <dbReference type="ARBA" id="ARBA00022448"/>
    </source>
</evidence>
<keyword evidence="7 9" id="KW-0496">Mitochondrion</keyword>
<evidence type="ECO:0000256" key="4">
    <source>
        <dbReference type="ARBA" id="ARBA00022660"/>
    </source>
</evidence>
<name>A0A6M2DI53_XENCH</name>
<comment type="function">
    <text evidence="1 9">Accessory subunit of the mitochondrial membrane respiratory chain NADH dehydrogenase (Complex I), that is believed not to be involved in catalysis. Complex I functions in the transfer of electrons from NADH to the respiratory chain. The immediate electron acceptor for the enzyme is believed to be ubiquinone.</text>
</comment>
<keyword evidence="8" id="KW-1015">Disulfide bond</keyword>
<dbReference type="PROSITE" id="PS51808">
    <property type="entry name" value="CHCH"/>
    <property type="match status" value="1"/>
</dbReference>
<sequence>MVVTNDVYLPPDEELTVPEVNLSSPYLQAGAFHLGKQCEFQNNEFVLCRNELEDPRACIQEGKAVTSCALDFFRKMKKSCAAEFHQYANCLDKSSGDLAMRYCRKTQMALDKCAFDNYGMERPEYDYFAKPKIHDSKRPKPEPEPMQVFPDATPEIPKDLEKPPAKYGSRFVFLE</sequence>
<dbReference type="GO" id="GO:0006120">
    <property type="term" value="P:mitochondrial electron transport, NADH to ubiquinone"/>
    <property type="evidence" value="ECO:0007669"/>
    <property type="project" value="InterPro"/>
</dbReference>
<protein>
    <recommendedName>
        <fullName evidence="9">NADH dehydrogenase [ubiquinone] 1 alpha subcomplex subunit 8</fullName>
    </recommendedName>
</protein>
<accession>A0A6M2DI53</accession>
<keyword evidence="11" id="KW-0830">Ubiquinone</keyword>
<organism evidence="11">
    <name type="scientific">Xenopsylla cheopis</name>
    <name type="common">Oriental rat flea</name>
    <name type="synonym">Pulex cheopis</name>
    <dbReference type="NCBI Taxonomy" id="163159"/>
    <lineage>
        <taxon>Eukaryota</taxon>
        <taxon>Metazoa</taxon>
        <taxon>Ecdysozoa</taxon>
        <taxon>Arthropoda</taxon>
        <taxon>Hexapoda</taxon>
        <taxon>Insecta</taxon>
        <taxon>Pterygota</taxon>
        <taxon>Neoptera</taxon>
        <taxon>Endopterygota</taxon>
        <taxon>Siphonaptera</taxon>
        <taxon>Pulicidae</taxon>
        <taxon>Xenopsyllinae</taxon>
        <taxon>Xenopsylla</taxon>
    </lineage>
</organism>
<dbReference type="GO" id="GO:0005743">
    <property type="term" value="C:mitochondrial inner membrane"/>
    <property type="evidence" value="ECO:0007669"/>
    <property type="project" value="UniProtKB-SubCell"/>
</dbReference>
<evidence type="ECO:0000256" key="10">
    <source>
        <dbReference type="SAM" id="MobiDB-lite"/>
    </source>
</evidence>
<evidence type="ECO:0000256" key="5">
    <source>
        <dbReference type="ARBA" id="ARBA00022737"/>
    </source>
</evidence>
<keyword evidence="9" id="KW-0999">Mitochondrion inner membrane</keyword>
<evidence type="ECO:0000256" key="9">
    <source>
        <dbReference type="PIRNR" id="PIRNR017016"/>
    </source>
</evidence>
<keyword evidence="9" id="KW-0472">Membrane</keyword>